<keyword evidence="3" id="KW-1185">Reference proteome</keyword>
<dbReference type="EMBL" id="KI657953">
    <property type="protein sequence ID" value="ETN84330.1"/>
    <property type="molecule type" value="Genomic_DNA"/>
</dbReference>
<keyword evidence="1" id="KW-0472">Membrane</keyword>
<protein>
    <submittedName>
        <fullName evidence="2">Uncharacterized protein</fullName>
    </submittedName>
</protein>
<dbReference type="KEGG" id="nai:NECAME_06892"/>
<dbReference type="OrthoDB" id="10487629at2759"/>
<reference evidence="3" key="1">
    <citation type="journal article" date="2014" name="Nat. Genet.">
        <title>Genome of the human hookworm Necator americanus.</title>
        <authorList>
            <person name="Tang Y.T."/>
            <person name="Gao X."/>
            <person name="Rosa B.A."/>
            <person name="Abubucker S."/>
            <person name="Hallsworth-Pepin K."/>
            <person name="Martin J."/>
            <person name="Tyagi R."/>
            <person name="Heizer E."/>
            <person name="Zhang X."/>
            <person name="Bhonagiri-Palsikar V."/>
            <person name="Minx P."/>
            <person name="Warren W.C."/>
            <person name="Wang Q."/>
            <person name="Zhan B."/>
            <person name="Hotez P.J."/>
            <person name="Sternberg P.W."/>
            <person name="Dougall A."/>
            <person name="Gaze S.T."/>
            <person name="Mulvenna J."/>
            <person name="Sotillo J."/>
            <person name="Ranganathan S."/>
            <person name="Rabelo E.M."/>
            <person name="Wilson R.K."/>
            <person name="Felgner P.L."/>
            <person name="Bethony J."/>
            <person name="Hawdon J.M."/>
            <person name="Gasser R.B."/>
            <person name="Loukas A."/>
            <person name="Mitreva M."/>
        </authorList>
    </citation>
    <scope>NUCLEOTIDE SEQUENCE [LARGE SCALE GENOMIC DNA]</scope>
</reference>
<dbReference type="Proteomes" id="UP000053676">
    <property type="component" value="Unassembled WGS sequence"/>
</dbReference>
<gene>
    <name evidence="2" type="ORF">NECAME_06892</name>
</gene>
<name>W2TQJ7_NECAM</name>
<organism evidence="2 3">
    <name type="scientific">Necator americanus</name>
    <name type="common">Human hookworm</name>
    <dbReference type="NCBI Taxonomy" id="51031"/>
    <lineage>
        <taxon>Eukaryota</taxon>
        <taxon>Metazoa</taxon>
        <taxon>Ecdysozoa</taxon>
        <taxon>Nematoda</taxon>
        <taxon>Chromadorea</taxon>
        <taxon>Rhabditida</taxon>
        <taxon>Rhabditina</taxon>
        <taxon>Rhabditomorpha</taxon>
        <taxon>Strongyloidea</taxon>
        <taxon>Ancylostomatidae</taxon>
        <taxon>Bunostominae</taxon>
        <taxon>Necator</taxon>
    </lineage>
</organism>
<sequence>MNSTDQLAGNFNLTWLQELEVTTEIAPANVAESWNWVVALIIILFFVFCSGFWILVRILFVKYCKRPKSQQNAEEDSKETTEGC</sequence>
<evidence type="ECO:0000313" key="3">
    <source>
        <dbReference type="Proteomes" id="UP000053676"/>
    </source>
</evidence>
<evidence type="ECO:0000256" key="1">
    <source>
        <dbReference type="SAM" id="Phobius"/>
    </source>
</evidence>
<dbReference type="AlphaFoldDB" id="W2TQJ7"/>
<keyword evidence="1" id="KW-1133">Transmembrane helix</keyword>
<accession>W2TQJ7</accession>
<evidence type="ECO:0000313" key="2">
    <source>
        <dbReference type="EMBL" id="ETN84330.1"/>
    </source>
</evidence>
<proteinExistence type="predicted"/>
<keyword evidence="1" id="KW-0812">Transmembrane</keyword>
<feature type="transmembrane region" description="Helical" evidence="1">
    <location>
        <begin position="36"/>
        <end position="60"/>
    </location>
</feature>